<accession>A0A8D8GK24</accession>
<reference evidence="2" key="1">
    <citation type="submission" date="2021-05" db="EMBL/GenBank/DDBJ databases">
        <authorList>
            <person name="Alioto T."/>
            <person name="Alioto T."/>
            <person name="Gomez Garrido J."/>
        </authorList>
    </citation>
    <scope>NUCLEOTIDE SEQUENCE</scope>
</reference>
<dbReference type="EMBL" id="HBUE01265352">
    <property type="protein sequence ID" value="CAG6561020.1"/>
    <property type="molecule type" value="Transcribed_RNA"/>
</dbReference>
<dbReference type="Pfam" id="PF14303">
    <property type="entry name" value="NAM-associated"/>
    <property type="match status" value="1"/>
</dbReference>
<dbReference type="EMBL" id="HBUE01265349">
    <property type="protein sequence ID" value="CAG6561015.1"/>
    <property type="molecule type" value="Transcribed_RNA"/>
</dbReference>
<dbReference type="EMBL" id="HBUE01160184">
    <property type="protein sequence ID" value="CAG6509619.1"/>
    <property type="molecule type" value="Transcribed_RNA"/>
</dbReference>
<evidence type="ECO:0000259" key="1">
    <source>
        <dbReference type="Pfam" id="PF14303"/>
    </source>
</evidence>
<organism evidence="2">
    <name type="scientific">Culex pipiens</name>
    <name type="common">House mosquito</name>
    <dbReference type="NCBI Taxonomy" id="7175"/>
    <lineage>
        <taxon>Eukaryota</taxon>
        <taxon>Metazoa</taxon>
        <taxon>Ecdysozoa</taxon>
        <taxon>Arthropoda</taxon>
        <taxon>Hexapoda</taxon>
        <taxon>Insecta</taxon>
        <taxon>Pterygota</taxon>
        <taxon>Neoptera</taxon>
        <taxon>Endopterygota</taxon>
        <taxon>Diptera</taxon>
        <taxon>Nematocera</taxon>
        <taxon>Culicoidea</taxon>
        <taxon>Culicidae</taxon>
        <taxon>Culicinae</taxon>
        <taxon>Culicini</taxon>
        <taxon>Culex</taxon>
        <taxon>Culex</taxon>
    </lineage>
</organism>
<dbReference type="EMBL" id="HBUE01160187">
    <property type="protein sequence ID" value="CAG6509624.1"/>
    <property type="molecule type" value="Transcribed_RNA"/>
</dbReference>
<feature type="domain" description="No apical meristem-associated C-terminal" evidence="1">
    <location>
        <begin position="6"/>
        <end position="88"/>
    </location>
</feature>
<dbReference type="InterPro" id="IPR029466">
    <property type="entry name" value="NAM-associated_C"/>
</dbReference>
<proteinExistence type="predicted"/>
<dbReference type="EMBL" id="HBUE01265351">
    <property type="protein sequence ID" value="CAG6561019.1"/>
    <property type="molecule type" value="Transcribed_RNA"/>
</dbReference>
<dbReference type="EMBL" id="HBUE01160186">
    <property type="protein sequence ID" value="CAG6509623.1"/>
    <property type="molecule type" value="Transcribed_RNA"/>
</dbReference>
<name>A0A8D8GK24_CULPI</name>
<protein>
    <submittedName>
        <fullName evidence="2">(northern house mosquito) hypothetical protein</fullName>
    </submittedName>
</protein>
<evidence type="ECO:0000313" key="2">
    <source>
        <dbReference type="EMBL" id="CAG6509624.1"/>
    </source>
</evidence>
<dbReference type="AlphaFoldDB" id="A0A8D8GK24"/>
<dbReference type="EMBL" id="HBUE01160185">
    <property type="protein sequence ID" value="CAG6509621.1"/>
    <property type="molecule type" value="Transcribed_RNA"/>
</dbReference>
<sequence>MPSCSAVRPVGQKRAKIDSAQSENLHITLREIADNGKRLIELSEMKFQDSKTRTDSLKKMVYHKIMSVDYAKLSPTAQIFYNQQQKLILEQCEREQKEREQLPVFGDEQNDNLSSTNAEGDYAVDFDVTENRATSSRIVRIETVDLFSNQSLVLPETQEDLDALNISYSPERSSEG</sequence>
<dbReference type="EMBL" id="HBUE01265350">
    <property type="protein sequence ID" value="CAG6561017.1"/>
    <property type="molecule type" value="Transcribed_RNA"/>
</dbReference>